<gene>
    <name evidence="1" type="ORF">SD10_09955</name>
</gene>
<proteinExistence type="predicted"/>
<evidence type="ECO:0000313" key="2">
    <source>
        <dbReference type="Proteomes" id="UP000033054"/>
    </source>
</evidence>
<keyword evidence="2" id="KW-1185">Reference proteome</keyword>
<protein>
    <submittedName>
        <fullName evidence="1">Uncharacterized protein</fullName>
    </submittedName>
</protein>
<dbReference type="PATRIC" id="fig|1379870.5.peg.2163"/>
<accession>A0A0E3ZTS0</accession>
<name>A0A0E3ZTS0_9BACT</name>
<dbReference type="AlphaFoldDB" id="A0A0E3ZTS0"/>
<dbReference type="RefSeq" id="WP_046573667.1">
    <property type="nucleotide sequence ID" value="NZ_CP010429.1"/>
</dbReference>
<organism evidence="1 2">
    <name type="scientific">Spirosoma radiotolerans</name>
    <dbReference type="NCBI Taxonomy" id="1379870"/>
    <lineage>
        <taxon>Bacteria</taxon>
        <taxon>Pseudomonadati</taxon>
        <taxon>Bacteroidota</taxon>
        <taxon>Cytophagia</taxon>
        <taxon>Cytophagales</taxon>
        <taxon>Cytophagaceae</taxon>
        <taxon>Spirosoma</taxon>
    </lineage>
</organism>
<dbReference type="Proteomes" id="UP000033054">
    <property type="component" value="Chromosome"/>
</dbReference>
<dbReference type="EMBL" id="CP010429">
    <property type="protein sequence ID" value="AKD55180.1"/>
    <property type="molecule type" value="Genomic_DNA"/>
</dbReference>
<dbReference type="STRING" id="1379870.SD10_09955"/>
<dbReference type="KEGG" id="srd:SD10_09955"/>
<dbReference type="HOGENOM" id="CLU_2398110_0_0_10"/>
<reference evidence="1 2" key="1">
    <citation type="journal article" date="2014" name="Curr. Microbiol.">
        <title>Spirosoma radiotolerans sp. nov., a gamma-radiation-resistant bacterium isolated from gamma ray-irradiated soil.</title>
        <authorList>
            <person name="Lee J.J."/>
            <person name="Srinivasan S."/>
            <person name="Lim S."/>
            <person name="Joe M."/>
            <person name="Im S."/>
            <person name="Bae S.I."/>
            <person name="Park K.R."/>
            <person name="Han J.H."/>
            <person name="Park S.H."/>
            <person name="Joo B.M."/>
            <person name="Park S.J."/>
            <person name="Kim M.K."/>
        </authorList>
    </citation>
    <scope>NUCLEOTIDE SEQUENCE [LARGE SCALE GENOMIC DNA]</scope>
    <source>
        <strain evidence="1 2">DG5A</strain>
    </source>
</reference>
<sequence length="93" mass="10601">MDKGNPLINIGKLTLWLYGFLPRFMRRFLLVDIRPGRAGVWPGWRGLSAVFLSGIDPETGFGKGINDYFSRFPPWMNFRRQSAGLLVVLGTDR</sequence>
<evidence type="ECO:0000313" key="1">
    <source>
        <dbReference type="EMBL" id="AKD55180.1"/>
    </source>
</evidence>